<evidence type="ECO:0000313" key="3">
    <source>
        <dbReference type="Proteomes" id="UP000192468"/>
    </source>
</evidence>
<dbReference type="InterPro" id="IPR010001">
    <property type="entry name" value="BofA"/>
</dbReference>
<sequence>MEYVGYFLIAIIALFIVVKLLAWPLKILIKLIINAVLGTILLFLVNLVGVHFGLAIGINIVTSLIAGFFGVPGVIFLIIFKLVL</sequence>
<keyword evidence="3" id="KW-1185">Reference proteome</keyword>
<dbReference type="RefSeq" id="WP_084117059.1">
    <property type="nucleotide sequence ID" value="NZ_FWXH01000017.1"/>
</dbReference>
<feature type="transmembrane region" description="Helical" evidence="1">
    <location>
        <begin position="32"/>
        <end position="54"/>
    </location>
</feature>
<dbReference type="STRING" id="1121291.SAMN02745134_03126"/>
<dbReference type="AlphaFoldDB" id="A0A1W1XUX2"/>
<dbReference type="OrthoDB" id="1699162at2"/>
<dbReference type="NCBIfam" id="TIGR02862">
    <property type="entry name" value="spore_BofA"/>
    <property type="match status" value="1"/>
</dbReference>
<evidence type="ECO:0000313" key="2">
    <source>
        <dbReference type="EMBL" id="SMC27341.1"/>
    </source>
</evidence>
<keyword evidence="1" id="KW-0472">Membrane</keyword>
<keyword evidence="1" id="KW-0812">Transmembrane</keyword>
<feature type="transmembrane region" description="Helical" evidence="1">
    <location>
        <begin position="6"/>
        <end position="25"/>
    </location>
</feature>
<evidence type="ECO:0000256" key="1">
    <source>
        <dbReference type="SAM" id="Phobius"/>
    </source>
</evidence>
<dbReference type="EMBL" id="FWXH01000017">
    <property type="protein sequence ID" value="SMC27341.1"/>
    <property type="molecule type" value="Genomic_DNA"/>
</dbReference>
<reference evidence="2 3" key="1">
    <citation type="submission" date="2017-04" db="EMBL/GenBank/DDBJ databases">
        <authorList>
            <person name="Afonso C.L."/>
            <person name="Miller P.J."/>
            <person name="Scott M.A."/>
            <person name="Spackman E."/>
            <person name="Goraichik I."/>
            <person name="Dimitrov K.M."/>
            <person name="Suarez D.L."/>
            <person name="Swayne D.E."/>
        </authorList>
    </citation>
    <scope>NUCLEOTIDE SEQUENCE [LARGE SCALE GENOMIC DNA]</scope>
    <source>
        <strain evidence="2 3">DSM 12555</strain>
    </source>
</reference>
<name>A0A1W1XUX2_9CLOT</name>
<organism evidence="2 3">
    <name type="scientific">Clostridium acidisoli DSM 12555</name>
    <dbReference type="NCBI Taxonomy" id="1121291"/>
    <lineage>
        <taxon>Bacteria</taxon>
        <taxon>Bacillati</taxon>
        <taxon>Bacillota</taxon>
        <taxon>Clostridia</taxon>
        <taxon>Eubacteriales</taxon>
        <taxon>Clostridiaceae</taxon>
        <taxon>Clostridium</taxon>
    </lineage>
</organism>
<keyword evidence="1" id="KW-1133">Transmembrane helix</keyword>
<feature type="transmembrane region" description="Helical" evidence="1">
    <location>
        <begin position="60"/>
        <end position="83"/>
    </location>
</feature>
<dbReference type="Proteomes" id="UP000192468">
    <property type="component" value="Unassembled WGS sequence"/>
</dbReference>
<protein>
    <submittedName>
        <fullName evidence="2">Inhibitor of the pro-sigma K processing machinery</fullName>
    </submittedName>
</protein>
<accession>A0A1W1XUX2</accession>
<gene>
    <name evidence="2" type="ORF">SAMN02745134_03126</name>
</gene>
<dbReference type="Pfam" id="PF07441">
    <property type="entry name" value="BofA"/>
    <property type="match status" value="1"/>
</dbReference>
<proteinExistence type="predicted"/>